<dbReference type="PROSITE" id="PS50125">
    <property type="entry name" value="GUANYLATE_CYCLASE_2"/>
    <property type="match status" value="1"/>
</dbReference>
<dbReference type="SUPFAM" id="SSF55073">
    <property type="entry name" value="Nucleotide cyclase"/>
    <property type="match status" value="1"/>
</dbReference>
<keyword evidence="3" id="KW-1185">Reference proteome</keyword>
<dbReference type="PANTHER" id="PTHR43081">
    <property type="entry name" value="ADENYLATE CYCLASE, TERMINAL-DIFFERENTIATION SPECIFIC-RELATED"/>
    <property type="match status" value="1"/>
</dbReference>
<dbReference type="Gene3D" id="1.25.40.10">
    <property type="entry name" value="Tetratricopeptide repeat domain"/>
    <property type="match status" value="2"/>
</dbReference>
<dbReference type="Proteomes" id="UP000199184">
    <property type="component" value="Unassembled WGS sequence"/>
</dbReference>
<dbReference type="InterPro" id="IPR011990">
    <property type="entry name" value="TPR-like_helical_dom_sf"/>
</dbReference>
<dbReference type="InterPro" id="IPR019734">
    <property type="entry name" value="TPR_rpt"/>
</dbReference>
<dbReference type="Gene3D" id="3.30.70.1230">
    <property type="entry name" value="Nucleotide cyclase"/>
    <property type="match status" value="1"/>
</dbReference>
<accession>A0A1C3XPV0</accession>
<gene>
    <name evidence="2" type="ORF">GA0061098_102341</name>
</gene>
<dbReference type="RefSeq" id="WP_091965546.1">
    <property type="nucleotide sequence ID" value="NZ_FMAI01000023.1"/>
</dbReference>
<evidence type="ECO:0000313" key="2">
    <source>
        <dbReference type="EMBL" id="SCB54086.1"/>
    </source>
</evidence>
<dbReference type="InterPro" id="IPR001054">
    <property type="entry name" value="A/G_cyclase"/>
</dbReference>
<dbReference type="AlphaFoldDB" id="A0A1C3XPV0"/>
<dbReference type="EMBL" id="FMAI01000023">
    <property type="protein sequence ID" value="SCB54086.1"/>
    <property type="molecule type" value="Genomic_DNA"/>
</dbReference>
<feature type="domain" description="Guanylate cyclase" evidence="1">
    <location>
        <begin position="15"/>
        <end position="129"/>
    </location>
</feature>
<dbReference type="PANTHER" id="PTHR43081:SF19">
    <property type="entry name" value="PH-SENSITIVE ADENYLATE CYCLASE RV1264"/>
    <property type="match status" value="1"/>
</dbReference>
<name>A0A1C3XPV0_9BRAD</name>
<sequence length="595" mass="64674">MVHDRPARIERRLSAILAADVAGYSRLMHQNEEATHTKLTALLAHGTPAISEHGGRIVKSTGDGFLAEFPSAVEAVRAAIQFQNRVKQLTNAEAEDRRLAFRIGINVGDVIVEPHDVFGDGVNIAARLENIAEPGGICISSSAYDHVKGRVSVEFIDLGEQILRNIHSPVRVYAVVRARPRSTAQGESAKPGPLSPPRLSIVVLPFINLSGDREQDYFVDGVTESLTTDLSRISGSCVTARNVSVSDKRGAVDVRQVGRELNVRYVLEGSVQRGGNRLRMNVQLIDAMSGQHLWAERFEKPIADLFDMQDEIVSRLANTLGAQLIVAEARRAERTLHPDAMDLYFQGRACVMKGLSLECLTQARNFFERALECDPGSVEAMIGLANVDTTVGGSFTTDDGPARLSAAEAMVNKALSIRPNYTSAHLARGWVQILTNRAAQGIREFEHALVLNPNEANAHAALGCAKFYMGRATETEGHILEALRLSPRDFQAYHWTCFVGVAKLLLGSDVDAVSWLRRSTEANRNYHLAHLALAAALGLTGALDEAQTAARTGLALNPGFTIRRFLAAQQSNNPIYLAGLKRSCEGLRLAGVPEG</sequence>
<dbReference type="InterPro" id="IPR050697">
    <property type="entry name" value="Adenylyl/Guanylyl_Cyclase_3/4"/>
</dbReference>
<dbReference type="SMART" id="SM00028">
    <property type="entry name" value="TPR"/>
    <property type="match status" value="4"/>
</dbReference>
<dbReference type="GO" id="GO:0004016">
    <property type="term" value="F:adenylate cyclase activity"/>
    <property type="evidence" value="ECO:0007669"/>
    <property type="project" value="UniProtKB-ARBA"/>
</dbReference>
<organism evidence="2 3">
    <name type="scientific">Bradyrhizobium shewense</name>
    <dbReference type="NCBI Taxonomy" id="1761772"/>
    <lineage>
        <taxon>Bacteria</taxon>
        <taxon>Pseudomonadati</taxon>
        <taxon>Pseudomonadota</taxon>
        <taxon>Alphaproteobacteria</taxon>
        <taxon>Hyphomicrobiales</taxon>
        <taxon>Nitrobacteraceae</taxon>
        <taxon>Bradyrhizobium</taxon>
    </lineage>
</organism>
<reference evidence="3" key="1">
    <citation type="submission" date="2016-08" db="EMBL/GenBank/DDBJ databases">
        <authorList>
            <person name="Varghese N."/>
            <person name="Submissions Spin"/>
        </authorList>
    </citation>
    <scope>NUCLEOTIDE SEQUENCE [LARGE SCALE GENOMIC DNA]</scope>
    <source>
        <strain evidence="3">ERR11</strain>
    </source>
</reference>
<dbReference type="GO" id="GO:0006171">
    <property type="term" value="P:cAMP biosynthetic process"/>
    <property type="evidence" value="ECO:0007669"/>
    <property type="project" value="TreeGrafter"/>
</dbReference>
<dbReference type="CDD" id="cd07302">
    <property type="entry name" value="CHD"/>
    <property type="match status" value="1"/>
</dbReference>
<evidence type="ECO:0000313" key="3">
    <source>
        <dbReference type="Proteomes" id="UP000199184"/>
    </source>
</evidence>
<dbReference type="Gene3D" id="3.40.50.10070">
    <property type="entry name" value="TolB, N-terminal domain"/>
    <property type="match status" value="1"/>
</dbReference>
<evidence type="ECO:0000259" key="1">
    <source>
        <dbReference type="PROSITE" id="PS50125"/>
    </source>
</evidence>
<dbReference type="SUPFAM" id="SSF48452">
    <property type="entry name" value="TPR-like"/>
    <property type="match status" value="1"/>
</dbReference>
<dbReference type="GO" id="GO:0035556">
    <property type="term" value="P:intracellular signal transduction"/>
    <property type="evidence" value="ECO:0007669"/>
    <property type="project" value="InterPro"/>
</dbReference>
<proteinExistence type="predicted"/>
<dbReference type="InterPro" id="IPR029787">
    <property type="entry name" value="Nucleotide_cyclase"/>
</dbReference>
<dbReference type="Pfam" id="PF00211">
    <property type="entry name" value="Guanylate_cyc"/>
    <property type="match status" value="1"/>
</dbReference>
<dbReference type="SMART" id="SM00044">
    <property type="entry name" value="CYCc"/>
    <property type="match status" value="1"/>
</dbReference>
<protein>
    <submittedName>
        <fullName evidence="2">TolB amino-terminal domain-containing protein</fullName>
    </submittedName>
</protein>